<evidence type="ECO:0000256" key="2">
    <source>
        <dbReference type="SAM" id="SignalP"/>
    </source>
</evidence>
<feature type="compositionally biased region" description="Pro residues" evidence="1">
    <location>
        <begin position="59"/>
        <end position="146"/>
    </location>
</feature>
<gene>
    <name evidence="3" type="ORF">Vretifemale_11625</name>
</gene>
<feature type="chain" id="PRO_5035324821" evidence="2">
    <location>
        <begin position="36"/>
        <end position="246"/>
    </location>
</feature>
<keyword evidence="4" id="KW-1185">Reference proteome</keyword>
<feature type="signal peptide" evidence="2">
    <location>
        <begin position="1"/>
        <end position="35"/>
    </location>
</feature>
<evidence type="ECO:0000256" key="1">
    <source>
        <dbReference type="SAM" id="MobiDB-lite"/>
    </source>
</evidence>
<dbReference type="Proteomes" id="UP000747110">
    <property type="component" value="Unassembled WGS sequence"/>
</dbReference>
<protein>
    <submittedName>
        <fullName evidence="3">Uncharacterized protein</fullName>
    </submittedName>
</protein>
<comment type="caution">
    <text evidence="3">The sequence shown here is derived from an EMBL/GenBank/DDBJ whole genome shotgun (WGS) entry which is preliminary data.</text>
</comment>
<proteinExistence type="predicted"/>
<dbReference type="OrthoDB" id="544490at2759"/>
<keyword evidence="2" id="KW-0732">Signal</keyword>
<dbReference type="AlphaFoldDB" id="A0A8J4CMQ8"/>
<reference evidence="3" key="1">
    <citation type="journal article" date="2021" name="Proc. Natl. Acad. Sci. U.S.A.">
        <title>Three genomes in the algal genus Volvox reveal the fate of a haploid sex-determining region after a transition to homothallism.</title>
        <authorList>
            <person name="Yamamoto K."/>
            <person name="Hamaji T."/>
            <person name="Kawai-Toyooka H."/>
            <person name="Matsuzaki R."/>
            <person name="Takahashi F."/>
            <person name="Nishimura Y."/>
            <person name="Kawachi M."/>
            <person name="Noguchi H."/>
            <person name="Minakuchi Y."/>
            <person name="Umen J.G."/>
            <person name="Toyoda A."/>
            <person name="Nozaki H."/>
        </authorList>
    </citation>
    <scope>NUCLEOTIDE SEQUENCE</scope>
    <source>
        <strain evidence="3">NIES-3786</strain>
    </source>
</reference>
<dbReference type="InterPro" id="IPR016187">
    <property type="entry name" value="CTDL_fold"/>
</dbReference>
<evidence type="ECO:0000313" key="3">
    <source>
        <dbReference type="EMBL" id="GIL82941.1"/>
    </source>
</evidence>
<feature type="region of interest" description="Disordered" evidence="1">
    <location>
        <begin position="53"/>
        <end position="147"/>
    </location>
</feature>
<accession>A0A8J4CMQ8</accession>
<dbReference type="EMBL" id="BNCP01000025">
    <property type="protein sequence ID" value="GIL82941.1"/>
    <property type="molecule type" value="Genomic_DNA"/>
</dbReference>
<sequence length="246" mass="26650">MALSGPTAMTRGSVVAAVLLASFATLCWGPKGSKAQLEFLDMTRNWGSAHGDKWNRIYPSPPPPPSPPPSRPRSPQTPSPPAPPPSQPPSPSPPSPSPPAPPPSQPPPAPSPPSPLPPSPPSPRPPRGPWQPGLPPPPPPPPPPPTKKFLAYKYKQHYYLVSTSKYNYDDANDFCSSKGYKLIPYNDWQLLAPTTKLCYSNGKGCWVRGKQGTHCAYIDPNGNKGPFARPCKERHYVVCYGIKKPY</sequence>
<organism evidence="3 4">
    <name type="scientific">Volvox reticuliferus</name>
    <dbReference type="NCBI Taxonomy" id="1737510"/>
    <lineage>
        <taxon>Eukaryota</taxon>
        <taxon>Viridiplantae</taxon>
        <taxon>Chlorophyta</taxon>
        <taxon>core chlorophytes</taxon>
        <taxon>Chlorophyceae</taxon>
        <taxon>CS clade</taxon>
        <taxon>Chlamydomonadales</taxon>
        <taxon>Volvocaceae</taxon>
        <taxon>Volvox</taxon>
    </lineage>
</organism>
<evidence type="ECO:0000313" key="4">
    <source>
        <dbReference type="Proteomes" id="UP000747110"/>
    </source>
</evidence>
<name>A0A8J4CMQ8_9CHLO</name>
<dbReference type="PRINTS" id="PR01217">
    <property type="entry name" value="PRICHEXTENSN"/>
</dbReference>
<dbReference type="SUPFAM" id="SSF56436">
    <property type="entry name" value="C-type lectin-like"/>
    <property type="match status" value="1"/>
</dbReference>